<dbReference type="GO" id="GO:0005960">
    <property type="term" value="C:glycine cleavage complex"/>
    <property type="evidence" value="ECO:0007669"/>
    <property type="project" value="UniProtKB-UniRule"/>
</dbReference>
<comment type="subunit">
    <text evidence="5">The glycine cleavage system is composed of four proteins: P, T, L and H.</text>
</comment>
<evidence type="ECO:0000256" key="5">
    <source>
        <dbReference type="RuleBase" id="RU364055"/>
    </source>
</evidence>
<dbReference type="AlphaFoldDB" id="A0AAD9L7M3"/>
<dbReference type="NCBIfam" id="TIGR00527">
    <property type="entry name" value="gcvH"/>
    <property type="match status" value="1"/>
</dbReference>
<comment type="subcellular location">
    <subcellularLocation>
        <location evidence="5">Mitochondrion</location>
    </subcellularLocation>
</comment>
<keyword evidence="2 4" id="KW-0450">Lipoyl</keyword>
<sequence>MFASALRPVLRSAARPTCLLRAGPKPLAKVTAIRFASTTRYTTDHEWVTFDTDSNIGTVGITDYAQKALGDVVFVELPSVGSEIAQGDAIGAVESVKAASDIYAPVAGVVEEINEALNDTPSLLNKKPESDGWLARIKLTDPAEFEALLSDEAYKAHCEGQAEDH</sequence>
<dbReference type="Proteomes" id="UP001182556">
    <property type="component" value="Unassembled WGS sequence"/>
</dbReference>
<dbReference type="EMBL" id="JAODAN010000003">
    <property type="protein sequence ID" value="KAK1925672.1"/>
    <property type="molecule type" value="Genomic_DNA"/>
</dbReference>
<dbReference type="GO" id="GO:0005739">
    <property type="term" value="C:mitochondrion"/>
    <property type="evidence" value="ECO:0007669"/>
    <property type="project" value="UniProtKB-SubCell"/>
</dbReference>
<comment type="function">
    <text evidence="5">The H protein shuttles the methylamine group of glycine from the P protein to the T protein.</text>
</comment>
<dbReference type="Pfam" id="PF01597">
    <property type="entry name" value="GCV_H"/>
    <property type="match status" value="1"/>
</dbReference>
<accession>A0AAD9L7M3</accession>
<feature type="domain" description="Lipoyl-binding" evidence="6">
    <location>
        <begin position="56"/>
        <end position="138"/>
    </location>
</feature>
<evidence type="ECO:0000313" key="7">
    <source>
        <dbReference type="EMBL" id="KAK1925672.1"/>
    </source>
</evidence>
<feature type="modified residue" description="N6-lipoyllysine" evidence="4">
    <location>
        <position position="97"/>
    </location>
</feature>
<dbReference type="GO" id="GO:0009249">
    <property type="term" value="P:protein lipoylation"/>
    <property type="evidence" value="ECO:0007669"/>
    <property type="project" value="TreeGrafter"/>
</dbReference>
<dbReference type="InterPro" id="IPR011053">
    <property type="entry name" value="Single_hybrid_motif"/>
</dbReference>
<dbReference type="HAMAP" id="MF_00272">
    <property type="entry name" value="GcvH"/>
    <property type="match status" value="1"/>
</dbReference>
<dbReference type="Gene3D" id="2.40.50.100">
    <property type="match status" value="1"/>
</dbReference>
<reference evidence="7" key="1">
    <citation type="submission" date="2023-02" db="EMBL/GenBank/DDBJ databases">
        <title>Identification and recombinant expression of a fungal hydrolase from Papiliotrema laurentii that hydrolyzes apple cutin and clears colloidal polyester polyurethane.</title>
        <authorList>
            <consortium name="DOE Joint Genome Institute"/>
            <person name="Roman V.A."/>
            <person name="Bojanowski C."/>
            <person name="Crable B.R."/>
            <person name="Wagner D.N."/>
            <person name="Hung C.S."/>
            <person name="Nadeau L.J."/>
            <person name="Schratz L."/>
            <person name="Haridas S."/>
            <person name="Pangilinan J."/>
            <person name="Lipzen A."/>
            <person name="Na H."/>
            <person name="Yan M."/>
            <person name="Ng V."/>
            <person name="Grigoriev I.V."/>
            <person name="Spatafora J.W."/>
            <person name="Barlow D."/>
            <person name="Biffinger J."/>
            <person name="Kelley-Loughnane N."/>
            <person name="Varaljay V.A."/>
            <person name="Crookes-Goodson W.J."/>
        </authorList>
    </citation>
    <scope>NUCLEOTIDE SEQUENCE</scope>
    <source>
        <strain evidence="7">5307AH</strain>
    </source>
</reference>
<dbReference type="NCBIfam" id="NF002270">
    <property type="entry name" value="PRK01202.1"/>
    <property type="match status" value="1"/>
</dbReference>
<comment type="caution">
    <text evidence="7">The sequence shown here is derived from an EMBL/GenBank/DDBJ whole genome shotgun (WGS) entry which is preliminary data.</text>
</comment>
<dbReference type="InterPro" id="IPR003016">
    <property type="entry name" value="2-oxoA_DH_lipoyl-BS"/>
</dbReference>
<evidence type="ECO:0000256" key="3">
    <source>
        <dbReference type="ARBA" id="ARBA00022946"/>
    </source>
</evidence>
<dbReference type="PANTHER" id="PTHR11715:SF3">
    <property type="entry name" value="GLYCINE CLEAVAGE SYSTEM H PROTEIN-RELATED"/>
    <property type="match status" value="1"/>
</dbReference>
<dbReference type="InterPro" id="IPR033753">
    <property type="entry name" value="GCV_H/Fam206"/>
</dbReference>
<evidence type="ECO:0000256" key="2">
    <source>
        <dbReference type="ARBA" id="ARBA00022823"/>
    </source>
</evidence>
<comment type="similarity">
    <text evidence="1 5">Belongs to the GcvH family.</text>
</comment>
<gene>
    <name evidence="7" type="ORF">DB88DRAFT_205705</name>
</gene>
<dbReference type="GO" id="GO:0019464">
    <property type="term" value="P:glycine decarboxylation via glycine cleavage system"/>
    <property type="evidence" value="ECO:0007669"/>
    <property type="project" value="UniProtKB-UniRule"/>
</dbReference>
<evidence type="ECO:0000256" key="4">
    <source>
        <dbReference type="PIRSR" id="PIRSR617453-50"/>
    </source>
</evidence>
<evidence type="ECO:0000256" key="1">
    <source>
        <dbReference type="ARBA" id="ARBA00009249"/>
    </source>
</evidence>
<organism evidence="7 8">
    <name type="scientific">Papiliotrema laurentii</name>
    <name type="common">Cryptococcus laurentii</name>
    <dbReference type="NCBI Taxonomy" id="5418"/>
    <lineage>
        <taxon>Eukaryota</taxon>
        <taxon>Fungi</taxon>
        <taxon>Dikarya</taxon>
        <taxon>Basidiomycota</taxon>
        <taxon>Agaricomycotina</taxon>
        <taxon>Tremellomycetes</taxon>
        <taxon>Tremellales</taxon>
        <taxon>Rhynchogastremaceae</taxon>
        <taxon>Papiliotrema</taxon>
    </lineage>
</organism>
<keyword evidence="8" id="KW-1185">Reference proteome</keyword>
<dbReference type="InterPro" id="IPR002930">
    <property type="entry name" value="GCV_H"/>
</dbReference>
<evidence type="ECO:0000259" key="6">
    <source>
        <dbReference type="PROSITE" id="PS50968"/>
    </source>
</evidence>
<proteinExistence type="inferred from homology"/>
<dbReference type="SUPFAM" id="SSF51230">
    <property type="entry name" value="Single hybrid motif"/>
    <property type="match status" value="1"/>
</dbReference>
<name>A0AAD9L7M3_PAPLA</name>
<dbReference type="InterPro" id="IPR017453">
    <property type="entry name" value="GCV_H_sub"/>
</dbReference>
<keyword evidence="5" id="KW-0496">Mitochondrion</keyword>
<protein>
    <recommendedName>
        <fullName evidence="5">Glycine cleavage system H protein</fullName>
    </recommendedName>
</protein>
<dbReference type="InterPro" id="IPR000089">
    <property type="entry name" value="Biotin_lipoyl"/>
</dbReference>
<dbReference type="PANTHER" id="PTHR11715">
    <property type="entry name" value="GLYCINE CLEAVAGE SYSTEM H PROTEIN"/>
    <property type="match status" value="1"/>
</dbReference>
<dbReference type="PROSITE" id="PS00189">
    <property type="entry name" value="LIPOYL"/>
    <property type="match status" value="1"/>
</dbReference>
<keyword evidence="3 5" id="KW-0809">Transit peptide</keyword>
<dbReference type="CDD" id="cd06848">
    <property type="entry name" value="GCS_H"/>
    <property type="match status" value="1"/>
</dbReference>
<evidence type="ECO:0000313" key="8">
    <source>
        <dbReference type="Proteomes" id="UP001182556"/>
    </source>
</evidence>
<dbReference type="PROSITE" id="PS50968">
    <property type="entry name" value="BIOTINYL_LIPOYL"/>
    <property type="match status" value="1"/>
</dbReference>
<comment type="cofactor">
    <cofactor evidence="5">
        <name>(R)-lipoate</name>
        <dbReference type="ChEBI" id="CHEBI:83088"/>
    </cofactor>
    <text evidence="5">Binds 1 lipoyl cofactor covalently.</text>
</comment>